<comment type="caution">
    <text evidence="9">The sequence shown here is derived from an EMBL/GenBank/DDBJ whole genome shotgun (WGS) entry which is preliminary data.</text>
</comment>
<keyword evidence="6" id="KW-1133">Transmembrane helix</keyword>
<dbReference type="PANTHER" id="PTHR43531:SF11">
    <property type="entry name" value="METHYL-ACCEPTING CHEMOTAXIS PROTEIN 3"/>
    <property type="match status" value="1"/>
</dbReference>
<evidence type="ECO:0000256" key="2">
    <source>
        <dbReference type="ARBA" id="ARBA00022500"/>
    </source>
</evidence>
<keyword evidence="10" id="KW-1185">Reference proteome</keyword>
<dbReference type="CDD" id="cd06225">
    <property type="entry name" value="HAMP"/>
    <property type="match status" value="1"/>
</dbReference>
<dbReference type="SMART" id="SM00304">
    <property type="entry name" value="HAMP"/>
    <property type="match status" value="2"/>
</dbReference>
<protein>
    <submittedName>
        <fullName evidence="9">HAMP domain-containing protein</fullName>
    </submittedName>
</protein>
<dbReference type="Pfam" id="PF00015">
    <property type="entry name" value="MCPsignal"/>
    <property type="match status" value="1"/>
</dbReference>
<feature type="region of interest" description="Disordered" evidence="5">
    <location>
        <begin position="279"/>
        <end position="317"/>
    </location>
</feature>
<gene>
    <name evidence="9" type="ORF">KI809_03130</name>
</gene>
<feature type="compositionally biased region" description="Low complexity" evidence="5">
    <location>
        <begin position="284"/>
        <end position="314"/>
    </location>
</feature>
<evidence type="ECO:0000256" key="1">
    <source>
        <dbReference type="ARBA" id="ARBA00004370"/>
    </source>
</evidence>
<evidence type="ECO:0000256" key="5">
    <source>
        <dbReference type="SAM" id="MobiDB-lite"/>
    </source>
</evidence>
<dbReference type="GO" id="GO:0004888">
    <property type="term" value="F:transmembrane signaling receptor activity"/>
    <property type="evidence" value="ECO:0007669"/>
    <property type="project" value="InterPro"/>
</dbReference>
<dbReference type="InterPro" id="IPR003660">
    <property type="entry name" value="HAMP_dom"/>
</dbReference>
<name>A0AAW4KY45_9BACT</name>
<dbReference type="PRINTS" id="PR00260">
    <property type="entry name" value="CHEMTRNSDUCR"/>
</dbReference>
<evidence type="ECO:0000256" key="3">
    <source>
        <dbReference type="ARBA" id="ARBA00029447"/>
    </source>
</evidence>
<comment type="similarity">
    <text evidence="3">Belongs to the methyl-accepting chemotaxis (MCP) protein family.</text>
</comment>
<feature type="domain" description="Methyl-accepting transducer" evidence="7">
    <location>
        <begin position="273"/>
        <end position="488"/>
    </location>
</feature>
<dbReference type="PROSITE" id="PS50111">
    <property type="entry name" value="CHEMOTAXIS_TRANSDUC_2"/>
    <property type="match status" value="1"/>
</dbReference>
<evidence type="ECO:0000259" key="7">
    <source>
        <dbReference type="PROSITE" id="PS50111"/>
    </source>
</evidence>
<keyword evidence="6" id="KW-0812">Transmembrane</keyword>
<dbReference type="SUPFAM" id="SSF58104">
    <property type="entry name" value="Methyl-accepting chemotaxis protein (MCP) signaling domain"/>
    <property type="match status" value="1"/>
</dbReference>
<dbReference type="Pfam" id="PF00672">
    <property type="entry name" value="HAMP"/>
    <property type="match status" value="1"/>
</dbReference>
<dbReference type="GO" id="GO:0007165">
    <property type="term" value="P:signal transduction"/>
    <property type="evidence" value="ECO:0007669"/>
    <property type="project" value="UniProtKB-KW"/>
</dbReference>
<evidence type="ECO:0000313" key="9">
    <source>
        <dbReference type="EMBL" id="MBT0663284.1"/>
    </source>
</evidence>
<dbReference type="InterPro" id="IPR004089">
    <property type="entry name" value="MCPsignal_dom"/>
</dbReference>
<evidence type="ECO:0000259" key="8">
    <source>
        <dbReference type="PROSITE" id="PS50885"/>
    </source>
</evidence>
<feature type="transmembrane region" description="Helical" evidence="6">
    <location>
        <begin position="192"/>
        <end position="213"/>
    </location>
</feature>
<proteinExistence type="inferred from homology"/>
<reference evidence="9 10" key="1">
    <citation type="submission" date="2021-05" db="EMBL/GenBank/DDBJ databases">
        <title>The draft genome of Geobacter pelophilus DSM 12255.</title>
        <authorList>
            <person name="Xu Z."/>
            <person name="Masuda Y."/>
            <person name="Itoh H."/>
            <person name="Senoo K."/>
        </authorList>
    </citation>
    <scope>NUCLEOTIDE SEQUENCE [LARGE SCALE GENOMIC DNA]</scope>
    <source>
        <strain evidence="9 10">DSM 12255</strain>
    </source>
</reference>
<dbReference type="AlphaFoldDB" id="A0AAW4KY45"/>
<dbReference type="InterPro" id="IPR004090">
    <property type="entry name" value="Chemotax_Me-accpt_rcpt"/>
</dbReference>
<dbReference type="GO" id="GO:0006935">
    <property type="term" value="P:chemotaxis"/>
    <property type="evidence" value="ECO:0007669"/>
    <property type="project" value="UniProtKB-KW"/>
</dbReference>
<feature type="domain" description="HAMP" evidence="8">
    <location>
        <begin position="216"/>
        <end position="268"/>
    </location>
</feature>
<sequence length="518" mass="56413">MKLGKMRVGRRLSIAFGSVVVLLVLVAYMGGGGLKSVEHVTIGMLDGDAEVVRQAAALKISVLEMRRYEKDLFLNVEVSKSIRDDYYQKWKEAGTALNTALTALEKLSPSENDRQSIRKLHDNVQIYLNGFNQIYEQIDRGKLLSGEDANKALMPVKANIRTMEMIADDFARNSVARMDDVRKGIIEKSSNMFYSLMIFSVIAIVIAIAETIVITRSIVTPLGVAVDLSNRLASGDLTMQIDVDGSDEAAQLLKAMQQMVERLKFVVKQVKQSADSVATGSRQLSASAEELSQGSSEQASAAEQASSSMEEMASTVRQTADNALQTDRIAMQNSLDAKEGGNAVSETVRAMKEIAGRTFIIEEIARQTNLLALNAAIEAARAGEQGKGFAVVASEVRKLAERSQKAAAEISRLTTSSLTVSERAGGLLEKVVPEIQKTAELLQEISASCREQHQGIEQVSIAIQQLDQVIQNNSSLAEETASTAEELSLHAEQLQESVSFFRLDIKSDAGYQLSIDRS</sequence>
<dbReference type="InterPro" id="IPR024478">
    <property type="entry name" value="HlyB_4HB_MCP"/>
</dbReference>
<feature type="transmembrane region" description="Helical" evidence="6">
    <location>
        <begin position="12"/>
        <end position="31"/>
    </location>
</feature>
<evidence type="ECO:0000256" key="6">
    <source>
        <dbReference type="SAM" id="Phobius"/>
    </source>
</evidence>
<organism evidence="9 10">
    <name type="scientific">Geoanaerobacter pelophilus</name>
    <dbReference type="NCBI Taxonomy" id="60036"/>
    <lineage>
        <taxon>Bacteria</taxon>
        <taxon>Pseudomonadati</taxon>
        <taxon>Thermodesulfobacteriota</taxon>
        <taxon>Desulfuromonadia</taxon>
        <taxon>Geobacterales</taxon>
        <taxon>Geobacteraceae</taxon>
        <taxon>Geoanaerobacter</taxon>
    </lineage>
</organism>
<dbReference type="InterPro" id="IPR051310">
    <property type="entry name" value="MCP_chemotaxis"/>
</dbReference>
<evidence type="ECO:0000313" key="10">
    <source>
        <dbReference type="Proteomes" id="UP000811899"/>
    </source>
</evidence>
<evidence type="ECO:0000256" key="4">
    <source>
        <dbReference type="PROSITE-ProRule" id="PRU00284"/>
    </source>
</evidence>
<dbReference type="SMART" id="SM00283">
    <property type="entry name" value="MA"/>
    <property type="match status" value="1"/>
</dbReference>
<dbReference type="Proteomes" id="UP000811899">
    <property type="component" value="Unassembled WGS sequence"/>
</dbReference>
<comment type="subcellular location">
    <subcellularLocation>
        <location evidence="1">Membrane</location>
    </subcellularLocation>
</comment>
<accession>A0AAW4KY45</accession>
<dbReference type="Pfam" id="PF12729">
    <property type="entry name" value="4HB_MCP_1"/>
    <property type="match status" value="1"/>
</dbReference>
<dbReference type="PROSITE" id="PS50885">
    <property type="entry name" value="HAMP"/>
    <property type="match status" value="1"/>
</dbReference>
<dbReference type="GO" id="GO:0005886">
    <property type="term" value="C:plasma membrane"/>
    <property type="evidence" value="ECO:0007669"/>
    <property type="project" value="TreeGrafter"/>
</dbReference>
<keyword evidence="6" id="KW-0472">Membrane</keyword>
<keyword evidence="2" id="KW-0145">Chemotaxis</keyword>
<dbReference type="EMBL" id="JAHCVJ010000001">
    <property type="protein sequence ID" value="MBT0663284.1"/>
    <property type="molecule type" value="Genomic_DNA"/>
</dbReference>
<dbReference type="Gene3D" id="1.10.287.950">
    <property type="entry name" value="Methyl-accepting chemotaxis protein"/>
    <property type="match status" value="1"/>
</dbReference>
<dbReference type="FunFam" id="1.10.287.950:FF:000001">
    <property type="entry name" value="Methyl-accepting chemotaxis sensory transducer"/>
    <property type="match status" value="1"/>
</dbReference>
<keyword evidence="4" id="KW-0807">Transducer</keyword>
<dbReference type="PANTHER" id="PTHR43531">
    <property type="entry name" value="PROTEIN ICFG"/>
    <property type="match status" value="1"/>
</dbReference>